<dbReference type="EMBL" id="VCDI01000006">
    <property type="protein sequence ID" value="TLU71534.1"/>
    <property type="molecule type" value="Genomic_DNA"/>
</dbReference>
<name>A0A5R9J1M4_9PROT</name>
<sequence length="344" mass="36964">MIVIKANGAAPAASVAAETMLRRFRQRHQSNDPLADWQRADPAARPAAAFLAIALGPAVLDMLDVKAAFEMANGAEAYGLKLQETIPGREQSPVGAAISVVLATLTDWYIKNKSPAVSSELGGARSTAPVVVADIFRDKWSRVRGGFPQFDPVSAALCMQSVSDLGKAGLERSDEPELLLVGACRFVAWSVSARKMTIKPAPPEQSARTLMLAQDWWWQRHLLAFDVGYTGPLGAPWAQALSVAQDAAACSRVALAQLDARTRDGIELWEHAAMRHAYAAVSLRPDALSELSVDLAREIARRVITFALATETGAVWAVLPRLPPGLGENQPRMVAAGMQRLARA</sequence>
<gene>
    <name evidence="1" type="ORF">FE263_16775</name>
</gene>
<keyword evidence="2" id="KW-1185">Reference proteome</keyword>
<evidence type="ECO:0000313" key="2">
    <source>
        <dbReference type="Proteomes" id="UP000305654"/>
    </source>
</evidence>
<protein>
    <submittedName>
        <fullName evidence="1">Uncharacterized protein</fullName>
    </submittedName>
</protein>
<accession>A0A5R9J1M4</accession>
<organism evidence="1 2">
    <name type="scientific">Lichenicoccus roseus</name>
    <dbReference type="NCBI Taxonomy" id="2683649"/>
    <lineage>
        <taxon>Bacteria</taxon>
        <taxon>Pseudomonadati</taxon>
        <taxon>Pseudomonadota</taxon>
        <taxon>Alphaproteobacteria</taxon>
        <taxon>Acetobacterales</taxon>
        <taxon>Acetobacteraceae</taxon>
        <taxon>Lichenicoccus</taxon>
    </lineage>
</organism>
<dbReference type="Proteomes" id="UP000305654">
    <property type="component" value="Unassembled WGS sequence"/>
</dbReference>
<comment type="caution">
    <text evidence="1">The sequence shown here is derived from an EMBL/GenBank/DDBJ whole genome shotgun (WGS) entry which is preliminary data.</text>
</comment>
<dbReference type="AlphaFoldDB" id="A0A5R9J1M4"/>
<reference evidence="1 2" key="1">
    <citation type="submission" date="2019-05" db="EMBL/GenBank/DDBJ databases">
        <authorList>
            <person name="Pankratov T."/>
            <person name="Grouzdev D."/>
        </authorList>
    </citation>
    <scope>NUCLEOTIDE SEQUENCE [LARGE SCALE GENOMIC DNA]</scope>
    <source>
        <strain evidence="1 2">KEBCLARHB70R</strain>
    </source>
</reference>
<dbReference type="RefSeq" id="WP_138327171.1">
    <property type="nucleotide sequence ID" value="NZ_VCDI01000006.1"/>
</dbReference>
<evidence type="ECO:0000313" key="1">
    <source>
        <dbReference type="EMBL" id="TLU71534.1"/>
    </source>
</evidence>
<proteinExistence type="predicted"/>
<dbReference type="OrthoDB" id="9765158at2"/>